<dbReference type="InterPro" id="IPR050096">
    <property type="entry name" value="Bacterial_rp_bL28"/>
</dbReference>
<dbReference type="Gene3D" id="2.30.170.40">
    <property type="entry name" value="Ribosomal protein L28/L24"/>
    <property type="match status" value="1"/>
</dbReference>
<dbReference type="STRING" id="1123281.SAMN02745180_01880"/>
<evidence type="ECO:0000256" key="2">
    <source>
        <dbReference type="ARBA" id="ARBA00022980"/>
    </source>
</evidence>
<name>A0A1M5XY09_9FIRM</name>
<evidence type="ECO:0000256" key="5">
    <source>
        <dbReference type="HAMAP-Rule" id="MF_00373"/>
    </source>
</evidence>
<dbReference type="EMBL" id="FQXR01000008">
    <property type="protein sequence ID" value="SHI04474.1"/>
    <property type="molecule type" value="Genomic_DNA"/>
</dbReference>
<dbReference type="GO" id="GO:1990904">
    <property type="term" value="C:ribonucleoprotein complex"/>
    <property type="evidence" value="ECO:0007669"/>
    <property type="project" value="UniProtKB-KW"/>
</dbReference>
<dbReference type="Pfam" id="PF00830">
    <property type="entry name" value="Ribosomal_L28"/>
    <property type="match status" value="1"/>
</dbReference>
<dbReference type="InterPro" id="IPR026569">
    <property type="entry name" value="Ribosomal_bL28"/>
</dbReference>
<evidence type="ECO:0000313" key="7">
    <source>
        <dbReference type="Proteomes" id="UP000184389"/>
    </source>
</evidence>
<organism evidence="6 7">
    <name type="scientific">Sporanaerobacter acetigenes DSM 13106</name>
    <dbReference type="NCBI Taxonomy" id="1123281"/>
    <lineage>
        <taxon>Bacteria</taxon>
        <taxon>Bacillati</taxon>
        <taxon>Bacillota</taxon>
        <taxon>Tissierellia</taxon>
        <taxon>Tissierellales</taxon>
        <taxon>Sporanaerobacteraceae</taxon>
        <taxon>Sporanaerobacter</taxon>
    </lineage>
</organism>
<dbReference type="AlphaFoldDB" id="A0A1M5XY09"/>
<dbReference type="PANTHER" id="PTHR39080:SF1">
    <property type="entry name" value="LARGE RIBOSOMAL SUBUNIT PROTEIN BL28A"/>
    <property type="match status" value="1"/>
</dbReference>
<dbReference type="HAMAP" id="MF_00373">
    <property type="entry name" value="Ribosomal_bL28"/>
    <property type="match status" value="1"/>
</dbReference>
<evidence type="ECO:0000256" key="1">
    <source>
        <dbReference type="ARBA" id="ARBA00008760"/>
    </source>
</evidence>
<dbReference type="OrthoDB" id="9805609at2"/>
<sequence>MAKYCEICGKGKVYGNQVTFSNKKNNRTWAPNVRRVKAIVDGSPKRIYVCTRCLRSGNVTRAL</sequence>
<dbReference type="InterPro" id="IPR037147">
    <property type="entry name" value="Ribosomal_bL28_sf"/>
</dbReference>
<evidence type="ECO:0000256" key="3">
    <source>
        <dbReference type="ARBA" id="ARBA00023274"/>
    </source>
</evidence>
<dbReference type="PANTHER" id="PTHR39080">
    <property type="entry name" value="50S RIBOSOMAL PROTEIN L28"/>
    <property type="match status" value="1"/>
</dbReference>
<dbReference type="InterPro" id="IPR034704">
    <property type="entry name" value="Ribosomal_bL28/bL31-like_sf"/>
</dbReference>
<gene>
    <name evidence="5" type="primary">rpmB</name>
    <name evidence="6" type="ORF">SAMN02745180_01880</name>
</gene>
<dbReference type="GO" id="GO:0006412">
    <property type="term" value="P:translation"/>
    <property type="evidence" value="ECO:0007669"/>
    <property type="project" value="UniProtKB-UniRule"/>
</dbReference>
<protein>
    <recommendedName>
        <fullName evidence="4 5">Large ribosomal subunit protein bL28</fullName>
    </recommendedName>
</protein>
<comment type="similarity">
    <text evidence="1 5">Belongs to the bacterial ribosomal protein bL28 family.</text>
</comment>
<dbReference type="InterPro" id="IPR001383">
    <property type="entry name" value="Ribosomal_bL28_bact-type"/>
</dbReference>
<keyword evidence="2 5" id="KW-0689">Ribosomal protein</keyword>
<dbReference type="SUPFAM" id="SSF143800">
    <property type="entry name" value="L28p-like"/>
    <property type="match status" value="1"/>
</dbReference>
<dbReference type="RefSeq" id="WP_072744536.1">
    <property type="nucleotide sequence ID" value="NZ_FQXR01000008.1"/>
</dbReference>
<evidence type="ECO:0000313" key="6">
    <source>
        <dbReference type="EMBL" id="SHI04474.1"/>
    </source>
</evidence>
<proteinExistence type="inferred from homology"/>
<keyword evidence="7" id="KW-1185">Reference proteome</keyword>
<dbReference type="Proteomes" id="UP000184389">
    <property type="component" value="Unassembled WGS sequence"/>
</dbReference>
<dbReference type="GO" id="GO:0005840">
    <property type="term" value="C:ribosome"/>
    <property type="evidence" value="ECO:0007669"/>
    <property type="project" value="UniProtKB-KW"/>
</dbReference>
<keyword evidence="3 5" id="KW-0687">Ribonucleoprotein</keyword>
<accession>A0A1M5XY09</accession>
<evidence type="ECO:0000256" key="4">
    <source>
        <dbReference type="ARBA" id="ARBA00035174"/>
    </source>
</evidence>
<dbReference type="NCBIfam" id="TIGR00009">
    <property type="entry name" value="L28"/>
    <property type="match status" value="1"/>
</dbReference>
<reference evidence="6 7" key="1">
    <citation type="submission" date="2016-11" db="EMBL/GenBank/DDBJ databases">
        <authorList>
            <person name="Jaros S."/>
            <person name="Januszkiewicz K."/>
            <person name="Wedrychowicz H."/>
        </authorList>
    </citation>
    <scope>NUCLEOTIDE SEQUENCE [LARGE SCALE GENOMIC DNA]</scope>
    <source>
        <strain evidence="6 7">DSM 13106</strain>
    </source>
</reference>
<dbReference type="GO" id="GO:0003735">
    <property type="term" value="F:structural constituent of ribosome"/>
    <property type="evidence" value="ECO:0007669"/>
    <property type="project" value="InterPro"/>
</dbReference>